<dbReference type="OrthoDB" id="9803988at2"/>
<dbReference type="PANTHER" id="PTHR30290">
    <property type="entry name" value="PERIPLASMIC BINDING COMPONENT OF ABC TRANSPORTER"/>
    <property type="match status" value="1"/>
</dbReference>
<sequence>MSFKSTVATGLLLATVGVSASAQSLVYCSEGSPEGFDPALYTAGTTFDASSHPIYDHLTEFKVGTTEVLPGLAESWEVSEDGKTVTFKLRQGVKFHANDQFTPTRNFNADDVIFTFDRQGNPDNPYNSYSGGTWEYYGSMSMPDLVESIEKVDDYTVKFNLTRPEAPFIANMAMDFASIVSKEYADAMMEAGTPEMLNQAPIGTGPFKFQAYQKDAVIRYLRNDEYYGDKAKVESLIFAITPDASVRYQKVQAGECHIMAYPNPADVQAMKDSDDVVVMEQEGLNVGYLAYNTNVAPFDNAKVRKALNMAIDKQSIIDVVFQGSGQIAKNPIPPTMWSYNDAIEDDQYDPEAAKAMLEEEGVTDLSMKIWAMPVQRPYNPNARRMAELMQDDLSKVGVDVEIVSYEWGEYLERSKAADRDGAVLLGWTGDNGDPDNFLAVLLGCDAVGNSNRANWCNEDFDKLIQEAKVLPTQEERAPLYEQAQQIFKDQAPWDTIAHSVVYMTMRPEVEGYVVHPLGGHIFNAVGLKE</sequence>
<dbReference type="RefSeq" id="WP_072856619.1">
    <property type="nucleotide sequence ID" value="NZ_FQUE01000002.1"/>
</dbReference>
<dbReference type="CDD" id="cd08493">
    <property type="entry name" value="PBP2_DppA_like"/>
    <property type="match status" value="1"/>
</dbReference>
<dbReference type="GO" id="GO:1904680">
    <property type="term" value="F:peptide transmembrane transporter activity"/>
    <property type="evidence" value="ECO:0007669"/>
    <property type="project" value="TreeGrafter"/>
</dbReference>
<feature type="chain" id="PRO_5009908304" evidence="4">
    <location>
        <begin position="21"/>
        <end position="529"/>
    </location>
</feature>
<dbReference type="PIRSF" id="PIRSF002741">
    <property type="entry name" value="MppA"/>
    <property type="match status" value="1"/>
</dbReference>
<evidence type="ECO:0000259" key="5">
    <source>
        <dbReference type="Pfam" id="PF00496"/>
    </source>
</evidence>
<keyword evidence="3 4" id="KW-0732">Signal</keyword>
<comment type="subcellular location">
    <subcellularLocation>
        <location evidence="1">Periplasm</location>
    </subcellularLocation>
</comment>
<evidence type="ECO:0000313" key="6">
    <source>
        <dbReference type="EMBL" id="SHE93884.1"/>
    </source>
</evidence>
<dbReference type="FunFam" id="3.10.105.10:FF:000002">
    <property type="entry name" value="Dipeptide ABC transporter, substrate-binding protein"/>
    <property type="match status" value="1"/>
</dbReference>
<dbReference type="AlphaFoldDB" id="A0A1M4XK00"/>
<dbReference type="Proteomes" id="UP000183987">
    <property type="component" value="Unassembled WGS sequence"/>
</dbReference>
<name>A0A1M4XK00_LOKAT</name>
<feature type="domain" description="Solute-binding protein family 5" evidence="5">
    <location>
        <begin position="67"/>
        <end position="447"/>
    </location>
</feature>
<dbReference type="FunFam" id="3.40.190.10:FF:000036">
    <property type="entry name" value="Dipeptide ABC transporter, substrate-binding protein"/>
    <property type="match status" value="1"/>
</dbReference>
<dbReference type="FunFam" id="3.90.76.10:FF:000002">
    <property type="entry name" value="Dipeptide ABC transporter, substrate-binding protein"/>
    <property type="match status" value="1"/>
</dbReference>
<proteinExistence type="inferred from homology"/>
<evidence type="ECO:0000256" key="2">
    <source>
        <dbReference type="ARBA" id="ARBA00005695"/>
    </source>
</evidence>
<dbReference type="GO" id="GO:0030288">
    <property type="term" value="C:outer membrane-bounded periplasmic space"/>
    <property type="evidence" value="ECO:0007669"/>
    <property type="project" value="TreeGrafter"/>
</dbReference>
<accession>A0A1M4XK00</accession>
<dbReference type="InterPro" id="IPR039424">
    <property type="entry name" value="SBP_5"/>
</dbReference>
<dbReference type="STRING" id="366533.SAMN05444339_102512"/>
<dbReference type="Gene3D" id="3.90.76.10">
    <property type="entry name" value="Dipeptide-binding Protein, Domain 1"/>
    <property type="match status" value="1"/>
</dbReference>
<reference evidence="7" key="1">
    <citation type="submission" date="2016-11" db="EMBL/GenBank/DDBJ databases">
        <authorList>
            <person name="Varghese N."/>
            <person name="Submissions S."/>
        </authorList>
    </citation>
    <scope>NUCLEOTIDE SEQUENCE [LARGE SCALE GENOMIC DNA]</scope>
    <source>
        <strain evidence="7">DSM 29326</strain>
    </source>
</reference>
<dbReference type="GO" id="GO:0042938">
    <property type="term" value="P:dipeptide transport"/>
    <property type="evidence" value="ECO:0007669"/>
    <property type="project" value="TreeGrafter"/>
</dbReference>
<comment type="similarity">
    <text evidence="2">Belongs to the bacterial solute-binding protein 5 family.</text>
</comment>
<feature type="signal peptide" evidence="4">
    <location>
        <begin position="1"/>
        <end position="20"/>
    </location>
</feature>
<dbReference type="SUPFAM" id="SSF53850">
    <property type="entry name" value="Periplasmic binding protein-like II"/>
    <property type="match status" value="1"/>
</dbReference>
<evidence type="ECO:0000256" key="3">
    <source>
        <dbReference type="ARBA" id="ARBA00022729"/>
    </source>
</evidence>
<dbReference type="Gene3D" id="3.40.190.10">
    <property type="entry name" value="Periplasmic binding protein-like II"/>
    <property type="match status" value="1"/>
</dbReference>
<dbReference type="GO" id="GO:0043190">
    <property type="term" value="C:ATP-binding cassette (ABC) transporter complex"/>
    <property type="evidence" value="ECO:0007669"/>
    <property type="project" value="InterPro"/>
</dbReference>
<dbReference type="InterPro" id="IPR000914">
    <property type="entry name" value="SBP_5_dom"/>
</dbReference>
<dbReference type="Gene3D" id="3.10.105.10">
    <property type="entry name" value="Dipeptide-binding Protein, Domain 3"/>
    <property type="match status" value="1"/>
</dbReference>
<evidence type="ECO:0000256" key="4">
    <source>
        <dbReference type="SAM" id="SignalP"/>
    </source>
</evidence>
<dbReference type="InterPro" id="IPR030678">
    <property type="entry name" value="Peptide/Ni-bd"/>
</dbReference>
<gene>
    <name evidence="6" type="ORF">SAMN05444339_102512</name>
</gene>
<dbReference type="Pfam" id="PF00496">
    <property type="entry name" value="SBP_bac_5"/>
    <property type="match status" value="1"/>
</dbReference>
<dbReference type="PANTHER" id="PTHR30290:SF38">
    <property type="entry name" value="D,D-DIPEPTIDE-BINDING PERIPLASMIC PROTEIN DDPA-RELATED"/>
    <property type="match status" value="1"/>
</dbReference>
<evidence type="ECO:0000313" key="7">
    <source>
        <dbReference type="Proteomes" id="UP000183987"/>
    </source>
</evidence>
<keyword evidence="7" id="KW-1185">Reference proteome</keyword>
<dbReference type="EMBL" id="FQUE01000002">
    <property type="protein sequence ID" value="SHE93884.1"/>
    <property type="molecule type" value="Genomic_DNA"/>
</dbReference>
<protein>
    <submittedName>
        <fullName evidence="6">Dipeptide transport system substrate-binding protein</fullName>
    </submittedName>
</protein>
<evidence type="ECO:0000256" key="1">
    <source>
        <dbReference type="ARBA" id="ARBA00004418"/>
    </source>
</evidence>
<organism evidence="6 7">
    <name type="scientific">Loktanella atrilutea</name>
    <dbReference type="NCBI Taxonomy" id="366533"/>
    <lineage>
        <taxon>Bacteria</taxon>
        <taxon>Pseudomonadati</taxon>
        <taxon>Pseudomonadota</taxon>
        <taxon>Alphaproteobacteria</taxon>
        <taxon>Rhodobacterales</taxon>
        <taxon>Roseobacteraceae</taxon>
        <taxon>Loktanella</taxon>
    </lineage>
</organism>